<organism evidence="4">
    <name type="scientific">Oppiella nova</name>
    <dbReference type="NCBI Taxonomy" id="334625"/>
    <lineage>
        <taxon>Eukaryota</taxon>
        <taxon>Metazoa</taxon>
        <taxon>Ecdysozoa</taxon>
        <taxon>Arthropoda</taxon>
        <taxon>Chelicerata</taxon>
        <taxon>Arachnida</taxon>
        <taxon>Acari</taxon>
        <taxon>Acariformes</taxon>
        <taxon>Sarcoptiformes</taxon>
        <taxon>Oribatida</taxon>
        <taxon>Brachypylina</taxon>
        <taxon>Oppioidea</taxon>
        <taxon>Oppiidae</taxon>
        <taxon>Oppiella</taxon>
    </lineage>
</organism>
<accession>A0A7R9QGU3</accession>
<dbReference type="AlphaFoldDB" id="A0A7R9QGU3"/>
<dbReference type="GO" id="GO:0008157">
    <property type="term" value="F:protein phosphatase 1 binding"/>
    <property type="evidence" value="ECO:0007669"/>
    <property type="project" value="TreeGrafter"/>
</dbReference>
<dbReference type="EMBL" id="CAJPVJ010002016">
    <property type="protein sequence ID" value="CAG2165656.1"/>
    <property type="molecule type" value="Genomic_DNA"/>
</dbReference>
<keyword evidence="5" id="KW-1185">Reference proteome</keyword>
<protein>
    <recommendedName>
        <fullName evidence="1">E3 ubiquitin-protein ligase PPP1R11</fullName>
    </recommendedName>
    <alternativeName>
        <fullName evidence="2">Protein phosphatase 1 regulatory subunit 11</fullName>
    </alternativeName>
</protein>
<dbReference type="Proteomes" id="UP000728032">
    <property type="component" value="Unassembled WGS sequence"/>
</dbReference>
<dbReference type="Pfam" id="PF07491">
    <property type="entry name" value="PPI_Ypi1"/>
    <property type="match status" value="1"/>
</dbReference>
<proteinExistence type="predicted"/>
<name>A0A7R9QGU3_9ACAR</name>
<evidence type="ECO:0000313" key="5">
    <source>
        <dbReference type="Proteomes" id="UP000728032"/>
    </source>
</evidence>
<evidence type="ECO:0000313" key="4">
    <source>
        <dbReference type="EMBL" id="CAD7645420.1"/>
    </source>
</evidence>
<evidence type="ECO:0000256" key="2">
    <source>
        <dbReference type="ARBA" id="ARBA00031039"/>
    </source>
</evidence>
<reference evidence="4" key="1">
    <citation type="submission" date="2020-11" db="EMBL/GenBank/DDBJ databases">
        <authorList>
            <person name="Tran Van P."/>
        </authorList>
    </citation>
    <scope>NUCLEOTIDE SEQUENCE</scope>
</reference>
<sequence>MSTTASITAPTMSATETMTTTAVVSDVRDGSSGSSSPVLRLRLKAHPKSSDSRLQKKVSFTDSTVDNEGLGRKKSKCCCVYQKQKFFDDNSSTDSDDSDDCPESDHCFGHKKRPVNGRKAVHHKHDADCAAAADPIDEDMDVEDGVNGVVSN</sequence>
<dbReference type="InterPro" id="IPR011107">
    <property type="entry name" value="PPI_Ypi1"/>
</dbReference>
<evidence type="ECO:0000256" key="1">
    <source>
        <dbReference type="ARBA" id="ARBA00021994"/>
    </source>
</evidence>
<dbReference type="GO" id="GO:0004865">
    <property type="term" value="F:protein serine/threonine phosphatase inhibitor activity"/>
    <property type="evidence" value="ECO:0007669"/>
    <property type="project" value="InterPro"/>
</dbReference>
<dbReference type="GO" id="GO:0005634">
    <property type="term" value="C:nucleus"/>
    <property type="evidence" value="ECO:0007669"/>
    <property type="project" value="TreeGrafter"/>
</dbReference>
<dbReference type="PANTHER" id="PTHR20835:SF0">
    <property type="entry name" value="E3 UBIQUITIN-PROTEIN LIGASE PPP1R11"/>
    <property type="match status" value="1"/>
</dbReference>
<feature type="region of interest" description="Disordered" evidence="3">
    <location>
        <begin position="45"/>
        <end position="70"/>
    </location>
</feature>
<evidence type="ECO:0000256" key="3">
    <source>
        <dbReference type="SAM" id="MobiDB-lite"/>
    </source>
</evidence>
<gene>
    <name evidence="4" type="ORF">ONB1V03_LOCUS5195</name>
</gene>
<dbReference type="PANTHER" id="PTHR20835">
    <property type="entry name" value="E3 UBIQUITIN-PROTEIN LIGASE PPP1R11-RELATED"/>
    <property type="match status" value="1"/>
</dbReference>
<dbReference type="OrthoDB" id="307488at2759"/>
<dbReference type="EMBL" id="OC916841">
    <property type="protein sequence ID" value="CAD7645420.1"/>
    <property type="molecule type" value="Genomic_DNA"/>
</dbReference>